<dbReference type="AlphaFoldDB" id="A0A8H7A7T3"/>
<reference evidence="1" key="1">
    <citation type="submission" date="2020-02" db="EMBL/GenBank/DDBJ databases">
        <authorList>
            <person name="Palmer J.M."/>
        </authorList>
    </citation>
    <scope>NUCLEOTIDE SEQUENCE</scope>
    <source>
        <strain evidence="1">EPUS1.4</strain>
        <tissue evidence="1">Thallus</tissue>
    </source>
</reference>
<dbReference type="EMBL" id="JAACFV010000295">
    <property type="protein sequence ID" value="KAF7502222.1"/>
    <property type="molecule type" value="Genomic_DNA"/>
</dbReference>
<proteinExistence type="predicted"/>
<accession>A0A8H7A7T3</accession>
<comment type="caution">
    <text evidence="1">The sequence shown here is derived from an EMBL/GenBank/DDBJ whole genome shotgun (WGS) entry which is preliminary data.</text>
</comment>
<evidence type="ECO:0000313" key="2">
    <source>
        <dbReference type="Proteomes" id="UP000606974"/>
    </source>
</evidence>
<name>A0A8H7A7T3_9EURO</name>
<protein>
    <recommendedName>
        <fullName evidence="3">Ubiquitin-like protease family profile domain-containing protein</fullName>
    </recommendedName>
</protein>
<gene>
    <name evidence="1" type="ORF">GJ744_006435</name>
</gene>
<evidence type="ECO:0000313" key="1">
    <source>
        <dbReference type="EMBL" id="KAF7502222.1"/>
    </source>
</evidence>
<dbReference type="OrthoDB" id="5084510at2759"/>
<organism evidence="1 2">
    <name type="scientific">Endocarpon pusillum</name>
    <dbReference type="NCBI Taxonomy" id="364733"/>
    <lineage>
        <taxon>Eukaryota</taxon>
        <taxon>Fungi</taxon>
        <taxon>Dikarya</taxon>
        <taxon>Ascomycota</taxon>
        <taxon>Pezizomycotina</taxon>
        <taxon>Eurotiomycetes</taxon>
        <taxon>Chaetothyriomycetidae</taxon>
        <taxon>Verrucariales</taxon>
        <taxon>Verrucariaceae</taxon>
        <taxon>Endocarpon</taxon>
    </lineage>
</organism>
<dbReference type="Gene3D" id="3.40.395.10">
    <property type="entry name" value="Adenoviral Proteinase, Chain A"/>
    <property type="match status" value="1"/>
</dbReference>
<dbReference type="Proteomes" id="UP000606974">
    <property type="component" value="Unassembled WGS sequence"/>
</dbReference>
<evidence type="ECO:0008006" key="3">
    <source>
        <dbReference type="Google" id="ProtNLM"/>
    </source>
</evidence>
<keyword evidence="2" id="KW-1185">Reference proteome</keyword>
<sequence>MPQGTLDAAVDGLVKEVSSRVLGKRKLEDNDSVAVNNGVELSCNIFHRLRQGEWFDAWTIMAAMQISDKPLFVRHGYSVPLDELGRNGRMRSVKTPLAGWARTMIKLHNEAKEVFENTTRLVYFCPLNHKNEHFTLLEINEQEEVMRHYDSRADQGVIDGTMKLTRVGRLVKVRCSFDDKGGGAPNPIVGGVWSFEVCIQRSLDKGLEPVLVLDCCYLGAVLRDGQRNDDQHQQGKIREAVYNAEIDQQSSRLDLPREKLPNIFKAPTRRDASA</sequence>